<accession>A0A3M7QF14</accession>
<feature type="compositionally biased region" description="Basic and acidic residues" evidence="1">
    <location>
        <begin position="163"/>
        <end position="195"/>
    </location>
</feature>
<dbReference type="EMBL" id="REGN01006356">
    <property type="protein sequence ID" value="RNA09869.1"/>
    <property type="molecule type" value="Genomic_DNA"/>
</dbReference>
<dbReference type="OrthoDB" id="10578873at2759"/>
<feature type="compositionally biased region" description="Basic and acidic residues" evidence="1">
    <location>
        <begin position="261"/>
        <end position="271"/>
    </location>
</feature>
<feature type="non-terminal residue" evidence="2">
    <location>
        <position position="378"/>
    </location>
</feature>
<proteinExistence type="predicted"/>
<protein>
    <submittedName>
        <fullName evidence="2">Uncharacterized protein</fullName>
    </submittedName>
</protein>
<evidence type="ECO:0000256" key="1">
    <source>
        <dbReference type="SAM" id="MobiDB-lite"/>
    </source>
</evidence>
<evidence type="ECO:0000313" key="3">
    <source>
        <dbReference type="Proteomes" id="UP000276133"/>
    </source>
</evidence>
<feature type="compositionally biased region" description="Basic and acidic residues" evidence="1">
    <location>
        <begin position="238"/>
        <end position="250"/>
    </location>
</feature>
<evidence type="ECO:0000313" key="2">
    <source>
        <dbReference type="EMBL" id="RNA09869.1"/>
    </source>
</evidence>
<comment type="caution">
    <text evidence="2">The sequence shown here is derived from an EMBL/GenBank/DDBJ whole genome shotgun (WGS) entry which is preliminary data.</text>
</comment>
<feature type="compositionally biased region" description="Polar residues" evidence="1">
    <location>
        <begin position="291"/>
        <end position="308"/>
    </location>
</feature>
<organism evidence="2 3">
    <name type="scientific">Brachionus plicatilis</name>
    <name type="common">Marine rotifer</name>
    <name type="synonym">Brachionus muelleri</name>
    <dbReference type="NCBI Taxonomy" id="10195"/>
    <lineage>
        <taxon>Eukaryota</taxon>
        <taxon>Metazoa</taxon>
        <taxon>Spiralia</taxon>
        <taxon>Gnathifera</taxon>
        <taxon>Rotifera</taxon>
        <taxon>Eurotatoria</taxon>
        <taxon>Monogononta</taxon>
        <taxon>Pseudotrocha</taxon>
        <taxon>Ploima</taxon>
        <taxon>Brachionidae</taxon>
        <taxon>Brachionus</taxon>
    </lineage>
</organism>
<feature type="compositionally biased region" description="Low complexity" evidence="1">
    <location>
        <begin position="209"/>
        <end position="220"/>
    </location>
</feature>
<feature type="region of interest" description="Disordered" evidence="1">
    <location>
        <begin position="163"/>
        <end position="271"/>
    </location>
</feature>
<keyword evidence="3" id="KW-1185">Reference proteome</keyword>
<gene>
    <name evidence="2" type="ORF">BpHYR1_009580</name>
</gene>
<name>A0A3M7QF14_BRAPC</name>
<sequence length="378" mass="44339">MKTWKDLLKDNYSLDDLMRNLSEVMQVNRVIFVKFFKEEANERINTKQMKRKIKALRDNLFKNYLNNVNFKQDKIFPRERTSLEMIEDIHVLSCCIVDKTINLNILNLFNGANKEDENFSNEMKKLLDEQYKQISEMVKKENGIILNRIGGMEKHLALISQETEKTAKSNIEEAYSTEKRKRTEEQPAKESESHQKRLKNNQEQEQEIEIQTQNENSNNEKLVHNQGDHQPQYRSQKKSNEKLLKKEKNQQKPHQKTRQQQHPEQKKEEENRYKNALIKKPSNIKIQNMGIDQSTTGSGQTKIMNTNQSKDKNRWETAGNKKKDKTQEHYGYKKKIIGSAVSDVRGLSAASKPISYYTGQWSPKVDPQKVYALVSNFA</sequence>
<feature type="region of interest" description="Disordered" evidence="1">
    <location>
        <begin position="291"/>
        <end position="314"/>
    </location>
</feature>
<reference evidence="2 3" key="1">
    <citation type="journal article" date="2018" name="Sci. Rep.">
        <title>Genomic signatures of local adaptation to the degree of environmental predictability in rotifers.</title>
        <authorList>
            <person name="Franch-Gras L."/>
            <person name="Hahn C."/>
            <person name="Garcia-Roger E.M."/>
            <person name="Carmona M.J."/>
            <person name="Serra M."/>
            <person name="Gomez A."/>
        </authorList>
    </citation>
    <scope>NUCLEOTIDE SEQUENCE [LARGE SCALE GENOMIC DNA]</scope>
    <source>
        <strain evidence="2">HYR1</strain>
    </source>
</reference>
<dbReference type="AlphaFoldDB" id="A0A3M7QF14"/>
<dbReference type="Proteomes" id="UP000276133">
    <property type="component" value="Unassembled WGS sequence"/>
</dbReference>